<accession>A0AAE0RQI9</accession>
<gene>
    <name evidence="10" type="ORF">CHS0354_032316</name>
</gene>
<dbReference type="GO" id="GO:0005743">
    <property type="term" value="C:mitochondrial inner membrane"/>
    <property type="evidence" value="ECO:0007669"/>
    <property type="project" value="UniProtKB-SubCell"/>
</dbReference>
<keyword evidence="6" id="KW-1133">Transmembrane helix</keyword>
<reference evidence="10" key="1">
    <citation type="journal article" date="2021" name="Genome Biol. Evol.">
        <title>A High-Quality Reference Genome for a Parasitic Bivalve with Doubly Uniparental Inheritance (Bivalvia: Unionida).</title>
        <authorList>
            <person name="Smith C.H."/>
        </authorList>
    </citation>
    <scope>NUCLEOTIDE SEQUENCE</scope>
    <source>
        <strain evidence="10">CHS0354</strain>
    </source>
</reference>
<evidence type="ECO:0000256" key="8">
    <source>
        <dbReference type="ARBA" id="ARBA00023136"/>
    </source>
</evidence>
<evidence type="ECO:0000313" key="11">
    <source>
        <dbReference type="Proteomes" id="UP001195483"/>
    </source>
</evidence>
<evidence type="ECO:0000313" key="10">
    <source>
        <dbReference type="EMBL" id="KAK3577465.1"/>
    </source>
</evidence>
<comment type="subcellular location">
    <subcellularLocation>
        <location evidence="1 9">Mitochondrion inner membrane</location>
        <topology evidence="1 9">Multi-pass membrane protein</topology>
    </subcellularLocation>
</comment>
<dbReference type="Proteomes" id="UP001195483">
    <property type="component" value="Unassembled WGS sequence"/>
</dbReference>
<comment type="similarity">
    <text evidence="2 9">Belongs to the mitochondrial pyruvate carrier (MPC) (TC 2.A.105) family.</text>
</comment>
<keyword evidence="7 9" id="KW-0496">Mitochondrion</keyword>
<evidence type="ECO:0000256" key="3">
    <source>
        <dbReference type="ARBA" id="ARBA00022448"/>
    </source>
</evidence>
<evidence type="ECO:0000256" key="1">
    <source>
        <dbReference type="ARBA" id="ARBA00004448"/>
    </source>
</evidence>
<evidence type="ECO:0000256" key="6">
    <source>
        <dbReference type="ARBA" id="ARBA00022989"/>
    </source>
</evidence>
<evidence type="ECO:0000256" key="7">
    <source>
        <dbReference type="ARBA" id="ARBA00023128"/>
    </source>
</evidence>
<dbReference type="GO" id="GO:0006850">
    <property type="term" value="P:pyruvate import into mitochondria"/>
    <property type="evidence" value="ECO:0007669"/>
    <property type="project" value="InterPro"/>
</dbReference>
<reference evidence="10" key="2">
    <citation type="journal article" date="2021" name="Genome Biol. Evol.">
        <title>Developing a high-quality reference genome for a parasitic bivalve with doubly uniparental inheritance (Bivalvia: Unionida).</title>
        <authorList>
            <person name="Smith C.H."/>
        </authorList>
    </citation>
    <scope>NUCLEOTIDE SEQUENCE</scope>
    <source>
        <strain evidence="10">CHS0354</strain>
        <tissue evidence="10">Mantle</tissue>
    </source>
</reference>
<comment type="caution">
    <text evidence="10">The sequence shown here is derived from an EMBL/GenBank/DDBJ whole genome shotgun (WGS) entry which is preliminary data.</text>
</comment>
<keyword evidence="5 9" id="KW-0999">Mitochondrion inner membrane</keyword>
<keyword evidence="8" id="KW-0472">Membrane</keyword>
<evidence type="ECO:0000256" key="2">
    <source>
        <dbReference type="ARBA" id="ARBA00006416"/>
    </source>
</evidence>
<dbReference type="Pfam" id="PF03650">
    <property type="entry name" value="MPC"/>
    <property type="match status" value="1"/>
</dbReference>
<dbReference type="EMBL" id="JAEAOA010001910">
    <property type="protein sequence ID" value="KAK3577465.1"/>
    <property type="molecule type" value="Genomic_DNA"/>
</dbReference>
<dbReference type="PANTHER" id="PTHR14154">
    <property type="entry name" value="UPF0041 BRAIN PROTEIN 44-RELATED"/>
    <property type="match status" value="1"/>
</dbReference>
<organism evidence="10 11">
    <name type="scientific">Potamilus streckersoni</name>
    <dbReference type="NCBI Taxonomy" id="2493646"/>
    <lineage>
        <taxon>Eukaryota</taxon>
        <taxon>Metazoa</taxon>
        <taxon>Spiralia</taxon>
        <taxon>Lophotrochozoa</taxon>
        <taxon>Mollusca</taxon>
        <taxon>Bivalvia</taxon>
        <taxon>Autobranchia</taxon>
        <taxon>Heteroconchia</taxon>
        <taxon>Palaeoheterodonta</taxon>
        <taxon>Unionida</taxon>
        <taxon>Unionoidea</taxon>
        <taxon>Unionidae</taxon>
        <taxon>Ambleminae</taxon>
        <taxon>Lampsilini</taxon>
        <taxon>Potamilus</taxon>
    </lineage>
</organism>
<evidence type="ECO:0000256" key="5">
    <source>
        <dbReference type="ARBA" id="ARBA00022792"/>
    </source>
</evidence>
<comment type="function">
    <text evidence="9">Mediates the uptake of pyruvate into mitochondria.</text>
</comment>
<name>A0AAE0RQI9_9BIVA</name>
<keyword evidence="3 9" id="KW-0813">Transport</keyword>
<reference evidence="10" key="3">
    <citation type="submission" date="2023-05" db="EMBL/GenBank/DDBJ databases">
        <authorList>
            <person name="Smith C.H."/>
        </authorList>
    </citation>
    <scope>NUCLEOTIDE SEQUENCE</scope>
    <source>
        <strain evidence="10">CHS0354</strain>
        <tissue evidence="10">Mantle</tissue>
    </source>
</reference>
<keyword evidence="4" id="KW-0812">Transmembrane</keyword>
<dbReference type="AlphaFoldDB" id="A0AAE0RQI9"/>
<proteinExistence type="inferred from homology"/>
<evidence type="ECO:0000256" key="9">
    <source>
        <dbReference type="RuleBase" id="RU363100"/>
    </source>
</evidence>
<sequence>MDMQVSFFHKFANWGLPLAALADLKKDPQMISGKMTLALTVYSCLFMRFAIKVQPRNLFLFSCHFTNTCAQITQGFRFCNFYYIMSEEDKKKYLAKLNEQKLASKP</sequence>
<dbReference type="InterPro" id="IPR005336">
    <property type="entry name" value="MPC"/>
</dbReference>
<evidence type="ECO:0000256" key="4">
    <source>
        <dbReference type="ARBA" id="ARBA00022692"/>
    </source>
</evidence>
<keyword evidence="11" id="KW-1185">Reference proteome</keyword>
<protein>
    <recommendedName>
        <fullName evidence="9">Mitochondrial pyruvate carrier</fullName>
    </recommendedName>
</protein>